<dbReference type="SUPFAM" id="SSF50199">
    <property type="entry name" value="Staphylococcal nuclease"/>
    <property type="match status" value="1"/>
</dbReference>
<dbReference type="InterPro" id="IPR056918">
    <property type="entry name" value="8xMP"/>
</dbReference>
<protein>
    <submittedName>
        <fullName evidence="3">Endonuclease YncB(Thermonuclease family)</fullName>
    </submittedName>
</protein>
<dbReference type="InterPro" id="IPR016071">
    <property type="entry name" value="Staphylococal_nuclease_OB-fold"/>
</dbReference>
<dbReference type="Pfam" id="PF07885">
    <property type="entry name" value="Ion_trans_2"/>
    <property type="match status" value="1"/>
</dbReference>
<dbReference type="RefSeq" id="WP_077307203.1">
    <property type="nucleotide sequence ID" value="NZ_CP016090.1"/>
</dbReference>
<dbReference type="SMART" id="SM00318">
    <property type="entry name" value="SNc"/>
    <property type="match status" value="1"/>
</dbReference>
<dbReference type="InterPro" id="IPR035437">
    <property type="entry name" value="SNase_OB-fold_sf"/>
</dbReference>
<reference evidence="3" key="1">
    <citation type="submission" date="2020-05" db="EMBL/GenBank/DDBJ databases">
        <title>Genomic insights into acetone-butanol-ethanol (ABE) fermentation by sequencing solventogenic clostridia strains.</title>
        <authorList>
            <person name="Brown S."/>
        </authorList>
    </citation>
    <scope>NUCLEOTIDE SEQUENCE</scope>
    <source>
        <strain evidence="3">DJ126</strain>
    </source>
</reference>
<organism evidence="3 4">
    <name type="scientific">Clostridium beijerinckii</name>
    <name type="common">Clostridium MP</name>
    <dbReference type="NCBI Taxonomy" id="1520"/>
    <lineage>
        <taxon>Bacteria</taxon>
        <taxon>Bacillati</taxon>
        <taxon>Bacillota</taxon>
        <taxon>Clostridia</taxon>
        <taxon>Eubacteriales</taxon>
        <taxon>Clostridiaceae</taxon>
        <taxon>Clostridium</taxon>
    </lineage>
</organism>
<evidence type="ECO:0000259" key="2">
    <source>
        <dbReference type="SMART" id="SM00318"/>
    </source>
</evidence>
<dbReference type="Pfam" id="PF24838">
    <property type="entry name" value="8xMP"/>
    <property type="match status" value="1"/>
</dbReference>
<proteinExistence type="predicted"/>
<gene>
    <name evidence="3" type="ORF">DFH45_004430</name>
</gene>
<keyword evidence="3" id="KW-0540">Nuclease</keyword>
<dbReference type="Proteomes" id="UP000821656">
    <property type="component" value="Unassembled WGS sequence"/>
</dbReference>
<dbReference type="Gene3D" id="2.40.50.90">
    <property type="match status" value="1"/>
</dbReference>
<keyword evidence="3" id="KW-0378">Hydrolase</keyword>
<evidence type="ECO:0000256" key="1">
    <source>
        <dbReference type="SAM" id="Phobius"/>
    </source>
</evidence>
<comment type="caution">
    <text evidence="3">The sequence shown here is derived from an EMBL/GenBank/DDBJ whole genome shotgun (WGS) entry which is preliminary data.</text>
</comment>
<dbReference type="InterPro" id="IPR013099">
    <property type="entry name" value="K_chnl_dom"/>
</dbReference>
<dbReference type="Pfam" id="PF00565">
    <property type="entry name" value="SNase"/>
    <property type="match status" value="1"/>
</dbReference>
<feature type="transmembrane region" description="Helical" evidence="1">
    <location>
        <begin position="249"/>
        <end position="271"/>
    </location>
</feature>
<accession>A0A9Q5GFZ9</accession>
<feature type="transmembrane region" description="Helical" evidence="1">
    <location>
        <begin position="493"/>
        <end position="510"/>
    </location>
</feature>
<feature type="transmembrane region" description="Helical" evidence="1">
    <location>
        <begin position="283"/>
        <end position="304"/>
    </location>
</feature>
<keyword evidence="3" id="KW-0255">Endonuclease</keyword>
<dbReference type="AlphaFoldDB" id="A0A9Q5GFZ9"/>
<feature type="transmembrane region" description="Helical" evidence="1">
    <location>
        <begin position="194"/>
        <end position="215"/>
    </location>
</feature>
<feature type="domain" description="TNase-like" evidence="2">
    <location>
        <begin position="39"/>
        <end position="181"/>
    </location>
</feature>
<sequence length="677" mass="78957">MKNKIIIKRLIYITIIFSILLNYHKAFAENEIKSIENSSIRTDKIVEVVDLDTLKDSSNNIIKLYGISIECYKTYDEEYKNETTFSQDGYKYGISKPYFNDISVEENYEEGINFLKEKILNKEVTIQVMNNNTYNVSMDGESVNISLVKNGYVPLQKYINDSDFIKAQQEAINEKSGIWKIVISSKVTLPPGKVIFSGFKVFQYFMIVLMVIAFFRFFKKYNMTNMVLFYALAFANTAIVAFYNHSEYLYLLIINICLNIVIAVLCIYILIKNSFWNKKCKPIKVIVNMIFLVIFIILCFGGIYQNYSMNQMREHTVSYSFPDFEKISETPDIPVGEYLSTPEDYNYTFNYIDGKQSSFYNLSIIDSIYFSATTFFTVGYGEITPRGWLRIIAIIEMIIGYFLQVILFSTIVAKVFDNIRMDKPEKEGNKNEENNSKIEKEESPIMKEITIKEEYDKLFPSEKGSEEKSVREKALEHALDIRKFEIELYWKRASYFWTFIGATLAGYCLVLKNATDSSNNDILILLNCLGFAFSISWYLVNRGSKFWQNNWERHVDMLEDEIIGPLYKTAIDINTCNGWKLHEEYGFSVSKINQILSLYVVTIWIYLGIRSAFINSSIKDCFELYGNWALVIITFIFAICLIIFSKTYQGGRKIKKHEKNIKNRFVVRSLYLNDKME</sequence>
<keyword evidence="1" id="KW-1133">Transmembrane helix</keyword>
<keyword evidence="1" id="KW-0812">Transmembrane</keyword>
<evidence type="ECO:0000313" key="3">
    <source>
        <dbReference type="EMBL" id="NRV11467.1"/>
    </source>
</evidence>
<feature type="transmembrane region" description="Helical" evidence="1">
    <location>
        <begin position="625"/>
        <end position="645"/>
    </location>
</feature>
<dbReference type="GO" id="GO:0004519">
    <property type="term" value="F:endonuclease activity"/>
    <property type="evidence" value="ECO:0007669"/>
    <property type="project" value="UniProtKB-KW"/>
</dbReference>
<feature type="transmembrane region" description="Helical" evidence="1">
    <location>
        <begin position="522"/>
        <end position="540"/>
    </location>
</feature>
<keyword evidence="1" id="KW-0472">Membrane</keyword>
<dbReference type="EMBL" id="JABSXK010000001">
    <property type="protein sequence ID" value="NRV11467.1"/>
    <property type="molecule type" value="Genomic_DNA"/>
</dbReference>
<feature type="transmembrane region" description="Helical" evidence="1">
    <location>
        <begin position="595"/>
        <end position="613"/>
    </location>
</feature>
<dbReference type="Gene3D" id="1.10.287.70">
    <property type="match status" value="1"/>
</dbReference>
<name>A0A9Q5GFZ9_CLOBE</name>
<feature type="transmembrane region" description="Helical" evidence="1">
    <location>
        <begin position="227"/>
        <end position="243"/>
    </location>
</feature>
<dbReference type="SUPFAM" id="SSF81324">
    <property type="entry name" value="Voltage-gated potassium channels"/>
    <property type="match status" value="1"/>
</dbReference>
<feature type="transmembrane region" description="Helical" evidence="1">
    <location>
        <begin position="388"/>
        <end position="413"/>
    </location>
</feature>
<evidence type="ECO:0000313" key="4">
    <source>
        <dbReference type="Proteomes" id="UP000821656"/>
    </source>
</evidence>